<proteinExistence type="inferred from homology"/>
<dbReference type="InterPro" id="IPR050131">
    <property type="entry name" value="Peptidase_S8_subtilisin-like"/>
</dbReference>
<dbReference type="CDD" id="cd07487">
    <property type="entry name" value="Peptidases_S8_1"/>
    <property type="match status" value="1"/>
</dbReference>
<organism evidence="7 8">
    <name type="scientific">Fictibacillus iocasae</name>
    <dbReference type="NCBI Taxonomy" id="2715437"/>
    <lineage>
        <taxon>Bacteria</taxon>
        <taxon>Bacillati</taxon>
        <taxon>Bacillota</taxon>
        <taxon>Bacilli</taxon>
        <taxon>Bacillales</taxon>
        <taxon>Fictibacillaceae</taxon>
        <taxon>Fictibacillus</taxon>
    </lineage>
</organism>
<keyword evidence="4 5" id="KW-0720">Serine protease</keyword>
<dbReference type="InterPro" id="IPR015500">
    <property type="entry name" value="Peptidase_S8_subtilisin-rel"/>
</dbReference>
<dbReference type="GO" id="GO:0016787">
    <property type="term" value="F:hydrolase activity"/>
    <property type="evidence" value="ECO:0007669"/>
    <property type="project" value="UniProtKB-KW"/>
</dbReference>
<evidence type="ECO:0000256" key="2">
    <source>
        <dbReference type="ARBA" id="ARBA00022670"/>
    </source>
</evidence>
<evidence type="ECO:0000313" key="7">
    <source>
        <dbReference type="EMBL" id="MFC7373108.1"/>
    </source>
</evidence>
<evidence type="ECO:0000256" key="1">
    <source>
        <dbReference type="ARBA" id="ARBA00011073"/>
    </source>
</evidence>
<dbReference type="InterPro" id="IPR022398">
    <property type="entry name" value="Peptidase_S8_His-AS"/>
</dbReference>
<evidence type="ECO:0000259" key="6">
    <source>
        <dbReference type="Pfam" id="PF00082"/>
    </source>
</evidence>
<evidence type="ECO:0000256" key="5">
    <source>
        <dbReference type="PROSITE-ProRule" id="PRU01240"/>
    </source>
</evidence>
<dbReference type="Pfam" id="PF00082">
    <property type="entry name" value="Peptidase_S8"/>
    <property type="match status" value="1"/>
</dbReference>
<dbReference type="EMBL" id="JBHTCP010000050">
    <property type="protein sequence ID" value="MFC7373108.1"/>
    <property type="molecule type" value="Genomic_DNA"/>
</dbReference>
<dbReference type="PROSITE" id="PS00136">
    <property type="entry name" value="SUBTILASE_ASP"/>
    <property type="match status" value="1"/>
</dbReference>
<dbReference type="EC" id="3.4.-.-" evidence="7"/>
<dbReference type="PANTHER" id="PTHR43806:SF65">
    <property type="entry name" value="SERINE PROTEASE APRX"/>
    <property type="match status" value="1"/>
</dbReference>
<evidence type="ECO:0000313" key="8">
    <source>
        <dbReference type="Proteomes" id="UP001596549"/>
    </source>
</evidence>
<dbReference type="PANTHER" id="PTHR43806">
    <property type="entry name" value="PEPTIDASE S8"/>
    <property type="match status" value="1"/>
</dbReference>
<feature type="domain" description="Peptidase S8/S53" evidence="6">
    <location>
        <begin position="114"/>
        <end position="383"/>
    </location>
</feature>
<dbReference type="PROSITE" id="PS00137">
    <property type="entry name" value="SUBTILASE_HIS"/>
    <property type="match status" value="1"/>
</dbReference>
<dbReference type="PRINTS" id="PR00723">
    <property type="entry name" value="SUBTILISIN"/>
</dbReference>
<accession>A0ABW2NV31</accession>
<dbReference type="Gene3D" id="3.40.50.200">
    <property type="entry name" value="Peptidase S8/S53 domain"/>
    <property type="match status" value="1"/>
</dbReference>
<evidence type="ECO:0000256" key="4">
    <source>
        <dbReference type="ARBA" id="ARBA00022825"/>
    </source>
</evidence>
<dbReference type="RefSeq" id="WP_379750707.1">
    <property type="nucleotide sequence ID" value="NZ_JBHTCP010000050.1"/>
</dbReference>
<gene>
    <name evidence="7" type="ORF">ACFQPF_15820</name>
</gene>
<comment type="caution">
    <text evidence="7">The sequence shown here is derived from an EMBL/GenBank/DDBJ whole genome shotgun (WGS) entry which is preliminary data.</text>
</comment>
<keyword evidence="2 5" id="KW-0645">Protease</keyword>
<dbReference type="SUPFAM" id="SSF52743">
    <property type="entry name" value="Subtilisin-like"/>
    <property type="match status" value="1"/>
</dbReference>
<keyword evidence="3 5" id="KW-0378">Hydrolase</keyword>
<dbReference type="InterPro" id="IPR023827">
    <property type="entry name" value="Peptidase_S8_Asp-AS"/>
</dbReference>
<evidence type="ECO:0000256" key="3">
    <source>
        <dbReference type="ARBA" id="ARBA00022801"/>
    </source>
</evidence>
<dbReference type="Proteomes" id="UP001596549">
    <property type="component" value="Unassembled WGS sequence"/>
</dbReference>
<name>A0ABW2NV31_9BACL</name>
<keyword evidence="8" id="KW-1185">Reference proteome</keyword>
<feature type="active site" description="Charge relay system" evidence="5">
    <location>
        <position position="123"/>
    </location>
</feature>
<sequence length="410" mass="44144">MNEHRCLDPALLTILSKKNLLPEHLFNAVIVLKQSSSINDISQLCKLQKCDKPKDWLPHIQMFTGSFCKQTLFSIADHPDVLAISHDYEVRALLNIATPAVDATAVRVNFGLTGAGVTIAVVDTGVFPHPDLTQPTNRIINFKDFVNFRTTPYDDNGHGTHITGDAASNGQSSGGRYIGPAPQARIVGVKVLNRTGTGTLTQILNGINYVISVRTTFNIRIMNLSLGSIPTTSYLQDPIATACRRAWIRGIFVVTAAGDTGPSGTINTPGYDPLLITAGAINDQRTITRADDVPALYTSVKPTVDGGIKPDINVPGTSLVSLLAPNSFLAQSFPRNIVPPNYFILSGTSVASGLLSGMAAQVLQAYPNFTPDILKIRYIETSTYFANDVPGYAIQTKILRLQADIVRLGG</sequence>
<dbReference type="InterPro" id="IPR000209">
    <property type="entry name" value="Peptidase_S8/S53_dom"/>
</dbReference>
<protein>
    <submittedName>
        <fullName evidence="7">S8 family peptidase</fullName>
        <ecNumber evidence="7">3.4.-.-</ecNumber>
    </submittedName>
</protein>
<feature type="active site" description="Charge relay system" evidence="5">
    <location>
        <position position="158"/>
    </location>
</feature>
<dbReference type="PROSITE" id="PS51892">
    <property type="entry name" value="SUBTILASE"/>
    <property type="match status" value="1"/>
</dbReference>
<comment type="similarity">
    <text evidence="1 5">Belongs to the peptidase S8 family.</text>
</comment>
<reference evidence="8" key="1">
    <citation type="journal article" date="2019" name="Int. J. Syst. Evol. Microbiol.">
        <title>The Global Catalogue of Microorganisms (GCM) 10K type strain sequencing project: providing services to taxonomists for standard genome sequencing and annotation.</title>
        <authorList>
            <consortium name="The Broad Institute Genomics Platform"/>
            <consortium name="The Broad Institute Genome Sequencing Center for Infectious Disease"/>
            <person name="Wu L."/>
            <person name="Ma J."/>
        </authorList>
    </citation>
    <scope>NUCLEOTIDE SEQUENCE [LARGE SCALE GENOMIC DNA]</scope>
    <source>
        <strain evidence="8">NBRC 106396</strain>
    </source>
</reference>
<dbReference type="InterPro" id="IPR036852">
    <property type="entry name" value="Peptidase_S8/S53_dom_sf"/>
</dbReference>
<feature type="active site" description="Charge relay system" evidence="5">
    <location>
        <position position="349"/>
    </location>
</feature>